<proteinExistence type="predicted"/>
<dbReference type="Proteomes" id="UP001420932">
    <property type="component" value="Unassembled WGS sequence"/>
</dbReference>
<dbReference type="EMBL" id="JBBNAF010000011">
    <property type="protein sequence ID" value="KAK9098552.1"/>
    <property type="molecule type" value="Genomic_DNA"/>
</dbReference>
<evidence type="ECO:0000313" key="1">
    <source>
        <dbReference type="EMBL" id="KAK9098552.1"/>
    </source>
</evidence>
<evidence type="ECO:0000313" key="2">
    <source>
        <dbReference type="Proteomes" id="UP001420932"/>
    </source>
</evidence>
<name>A0AAP0EXA8_9MAGN</name>
<gene>
    <name evidence="1" type="ORF">Syun_025597</name>
</gene>
<reference evidence="1 2" key="1">
    <citation type="submission" date="2024-01" db="EMBL/GenBank/DDBJ databases">
        <title>Genome assemblies of Stephania.</title>
        <authorList>
            <person name="Yang L."/>
        </authorList>
    </citation>
    <scope>NUCLEOTIDE SEQUENCE [LARGE SCALE GENOMIC DNA]</scope>
    <source>
        <strain evidence="1">YNDBR</strain>
        <tissue evidence="1">Leaf</tissue>
    </source>
</reference>
<accession>A0AAP0EXA8</accession>
<dbReference type="AlphaFoldDB" id="A0AAP0EXA8"/>
<organism evidence="1 2">
    <name type="scientific">Stephania yunnanensis</name>
    <dbReference type="NCBI Taxonomy" id="152371"/>
    <lineage>
        <taxon>Eukaryota</taxon>
        <taxon>Viridiplantae</taxon>
        <taxon>Streptophyta</taxon>
        <taxon>Embryophyta</taxon>
        <taxon>Tracheophyta</taxon>
        <taxon>Spermatophyta</taxon>
        <taxon>Magnoliopsida</taxon>
        <taxon>Ranunculales</taxon>
        <taxon>Menispermaceae</taxon>
        <taxon>Menispermoideae</taxon>
        <taxon>Cissampelideae</taxon>
        <taxon>Stephania</taxon>
    </lineage>
</organism>
<dbReference type="SUPFAM" id="SSF50129">
    <property type="entry name" value="GroES-like"/>
    <property type="match status" value="1"/>
</dbReference>
<keyword evidence="2" id="KW-1185">Reference proteome</keyword>
<sequence length="136" mass="16091">MRVVQALIQGDRRKTHQTERIYFYYWRNDSPKLKHLTFHKSFPYSYTEKESRTDYKNQSQVLASKLSPKKCGLSESSTAVFVGSRGGCTRRVDFEVENRGYNRIIDTGLNDVLVKNLYLSIDPYRLNKMKKYRFFA</sequence>
<dbReference type="Gene3D" id="3.90.180.10">
    <property type="entry name" value="Medium-chain alcohol dehydrogenases, catalytic domain"/>
    <property type="match status" value="1"/>
</dbReference>
<protein>
    <submittedName>
        <fullName evidence="1">Uncharacterized protein</fullName>
    </submittedName>
</protein>
<comment type="caution">
    <text evidence="1">The sequence shown here is derived from an EMBL/GenBank/DDBJ whole genome shotgun (WGS) entry which is preliminary data.</text>
</comment>
<dbReference type="InterPro" id="IPR011032">
    <property type="entry name" value="GroES-like_sf"/>
</dbReference>